<evidence type="ECO:0000313" key="1">
    <source>
        <dbReference type="EMBL" id="SPC26082.1"/>
    </source>
</evidence>
<reference evidence="1 2" key="1">
    <citation type="submission" date="2018-01" db="EMBL/GenBank/DDBJ databases">
        <authorList>
            <person name="Clerissi C."/>
        </authorList>
    </citation>
    <scope>NUCLEOTIDE SEQUENCE [LARGE SCALE GENOMIC DNA]</scope>
    <source>
        <strain evidence="1">Cupriavidus taiwanensis STM 6021</strain>
    </source>
</reference>
<name>A0A7Z7JJG7_9BURK</name>
<organism evidence="1 2">
    <name type="scientific">Cupriavidus taiwanensis</name>
    <dbReference type="NCBI Taxonomy" id="164546"/>
    <lineage>
        <taxon>Bacteria</taxon>
        <taxon>Pseudomonadati</taxon>
        <taxon>Pseudomonadota</taxon>
        <taxon>Betaproteobacteria</taxon>
        <taxon>Burkholderiales</taxon>
        <taxon>Burkholderiaceae</taxon>
        <taxon>Cupriavidus</taxon>
    </lineage>
</organism>
<sequence length="80" mass="9000">MVATATQPSHYSARGLRQLVWRAMSAFNASLTLNERDLGQWSAHIRPGDLSHGVVARALPERLRGKDGPLQITVRQRLRR</sequence>
<gene>
    <name evidence="1" type="ORF">CBM2594_U30104</name>
</gene>
<proteinExistence type="predicted"/>
<accession>A0A7Z7JJG7</accession>
<protein>
    <submittedName>
        <fullName evidence="1">Uncharacterized protein</fullName>
    </submittedName>
</protein>
<dbReference type="Proteomes" id="UP000257139">
    <property type="component" value="Unassembled WGS sequence"/>
</dbReference>
<evidence type="ECO:0000313" key="2">
    <source>
        <dbReference type="Proteomes" id="UP000257139"/>
    </source>
</evidence>
<comment type="caution">
    <text evidence="1">The sequence shown here is derived from an EMBL/GenBank/DDBJ whole genome shotgun (WGS) entry which is preliminary data.</text>
</comment>
<dbReference type="EMBL" id="OGUU01000050">
    <property type="protein sequence ID" value="SPC26082.1"/>
    <property type="molecule type" value="Genomic_DNA"/>
</dbReference>
<dbReference type="AlphaFoldDB" id="A0A7Z7JJG7"/>